<accession>A0A8H6PCD3</accession>
<dbReference type="EMBL" id="JACBAD010001960">
    <property type="protein sequence ID" value="KAF7125907.1"/>
    <property type="molecule type" value="Genomic_DNA"/>
</dbReference>
<dbReference type="PANTHER" id="PTHR42047:SF1">
    <property type="entry name" value="PROTEIN, PUTATIVE (AFU_ORTHOLOGUE AFUA_6G03560)-RELATED"/>
    <property type="match status" value="1"/>
</dbReference>
<dbReference type="Proteomes" id="UP000630445">
    <property type="component" value="Unassembled WGS sequence"/>
</dbReference>
<organism evidence="3 4">
    <name type="scientific">Aspergillus hiratsukae</name>
    <dbReference type="NCBI Taxonomy" id="1194566"/>
    <lineage>
        <taxon>Eukaryota</taxon>
        <taxon>Fungi</taxon>
        <taxon>Dikarya</taxon>
        <taxon>Ascomycota</taxon>
        <taxon>Pezizomycotina</taxon>
        <taxon>Eurotiomycetes</taxon>
        <taxon>Eurotiomycetidae</taxon>
        <taxon>Eurotiales</taxon>
        <taxon>Aspergillaceae</taxon>
        <taxon>Aspergillus</taxon>
        <taxon>Aspergillus subgen. Fumigati</taxon>
    </lineage>
</organism>
<protein>
    <submittedName>
        <fullName evidence="3">Uncharacterized protein</fullName>
    </submittedName>
</protein>
<reference evidence="3" key="1">
    <citation type="submission" date="2020-06" db="EMBL/GenBank/DDBJ databases">
        <title>Draft genome sequences of strains closely related to Aspergillus parafelis and Aspergillus hiratsukae.</title>
        <authorList>
            <person name="Dos Santos R.A.C."/>
            <person name="Rivero-Menendez O."/>
            <person name="Steenwyk J.L."/>
            <person name="Mead M.E."/>
            <person name="Goldman G.H."/>
            <person name="Alastruey-Izquierdo A."/>
            <person name="Rokas A."/>
        </authorList>
    </citation>
    <scope>NUCLEOTIDE SEQUENCE</scope>
    <source>
        <strain evidence="3">CNM-CM5793</strain>
    </source>
</reference>
<keyword evidence="4" id="KW-1185">Reference proteome</keyword>
<gene>
    <name evidence="3" type="ORF">CNMCM5793_002266</name>
</gene>
<sequence>MKLTTVLSLAPLLGAATAQDQQGQPFTLNIRWSNSPLTGPVNATAAPSTPANRQPSSARKTSPRLTAHPSTPPLYISPSGRLTYTLPHSGYIPYGSLTDLPIFANSFLNPLLTLWLCADDSGANAWTVWAEYTNATTGAIMNNGSDGTNACTRIMLEAEPYHGPMGYLFWTHYDAILKRGD</sequence>
<evidence type="ECO:0000313" key="4">
    <source>
        <dbReference type="Proteomes" id="UP000630445"/>
    </source>
</evidence>
<evidence type="ECO:0000256" key="2">
    <source>
        <dbReference type="SAM" id="SignalP"/>
    </source>
</evidence>
<comment type="caution">
    <text evidence="3">The sequence shown here is derived from an EMBL/GenBank/DDBJ whole genome shotgun (WGS) entry which is preliminary data.</text>
</comment>
<evidence type="ECO:0000256" key="1">
    <source>
        <dbReference type="SAM" id="MobiDB-lite"/>
    </source>
</evidence>
<dbReference type="PANTHER" id="PTHR42047">
    <property type="entry name" value="PROTEIN, PUTATIVE (AFU_ORTHOLOGUE AFUA_6G03560)-RELATED"/>
    <property type="match status" value="1"/>
</dbReference>
<evidence type="ECO:0000313" key="3">
    <source>
        <dbReference type="EMBL" id="KAF7125907.1"/>
    </source>
</evidence>
<feature type="region of interest" description="Disordered" evidence="1">
    <location>
        <begin position="39"/>
        <end position="74"/>
    </location>
</feature>
<dbReference type="OrthoDB" id="5430620at2759"/>
<feature type="signal peptide" evidence="2">
    <location>
        <begin position="1"/>
        <end position="18"/>
    </location>
</feature>
<name>A0A8H6PCD3_9EURO</name>
<feature type="chain" id="PRO_5034604449" evidence="2">
    <location>
        <begin position="19"/>
        <end position="181"/>
    </location>
</feature>
<dbReference type="InterPro" id="IPR052820">
    <property type="entry name" value="PhiA_domain"/>
</dbReference>
<feature type="compositionally biased region" description="Polar residues" evidence="1">
    <location>
        <begin position="45"/>
        <end position="64"/>
    </location>
</feature>
<dbReference type="AlphaFoldDB" id="A0A8H6PCD3"/>
<proteinExistence type="predicted"/>
<keyword evidence="2" id="KW-0732">Signal</keyword>